<feature type="region of interest" description="Disordered" evidence="1">
    <location>
        <begin position="1106"/>
        <end position="1210"/>
    </location>
</feature>
<gene>
    <name evidence="3" type="ORF">FA10DRAFT_267695</name>
</gene>
<feature type="region of interest" description="Disordered" evidence="1">
    <location>
        <begin position="1"/>
        <end position="53"/>
    </location>
</feature>
<feature type="compositionally biased region" description="Low complexity" evidence="1">
    <location>
        <begin position="256"/>
        <end position="273"/>
    </location>
</feature>
<accession>A0A316YIT3</accession>
<dbReference type="GeneID" id="37043933"/>
<sequence length="1322" mass="151894">MSSRQHNHALRPPPAGSSPMYAVAARGGRERGGLSSAASATPSLASSTATSSRFSLSTAFVGLSERDVDFFDEVIDLLPQGASDFASLKRAYNTIQASQRDGERGDDDDGDDKLAEERDAYLWDTLLRLIQVRGKDWNQRWDAVRMAIGLEPRVASDGEATSASLGDDESSPAKDTSEDDSPVEETPRRYQPTLNSRDADASPSVNALLHRRRDEQAPQSQSQRSGEIEALRARMEQLSAQAGSLVAAATAAAATAASTSSAKATSATKAATSDMGLARRQLRFADEGRQARVESASDDEAPPSHVSSRAERLPRSQSELAFPARHHPAGRPDHQGLKRKEPQGSGRSDNKSSNSNNIVDGLNRLQLDPLQERQERRLRRDTATQRRFEDVVARSRSEREAQRQADEARKEAEEEETRRSLYRKADSVLASTLTRKCLTWWTTLYRQHQRMEEQTRRARDEVVKAKALVQWRTSWQKRETRLVTAGKLDLVRCQLRAWRRWIRMAEAQRQQRREARRSELRGAFEQTRSNFEAQVLRGALDTWRDAFLDRVARRFRQTHLLSGALALWRIQLERSTLLDEHEQQLRRDLDSDLLRRTWQQWTVTTTLSQAESRITTEREHRLVQESWQLWRRKASLSMLANTFANHRLQRAYLLQWSAARASKASVRRKEALADRWRARRSKRSAFGSWVARLRTLQEMDEGAAKLVQWRESKTKQTCIKVWVLREREELLRRVTSSRVVTARFQQWLGHFRSLRDDLEARQAVLEEKRRARTMEATFASWRHVTLQVVASQSLAAQRDCRKVRAAAFNAWRDRLDKIRANERKAEVVEVHLTKRKAFGAWTEAVRRARLEGVLQAKDVSLLGAAWAAWRDLTAERQRERLAVAVFQARADERLSRSCLTRWTAQVIDRRAALLEAGDMRDGLLVRRGWDHWVRRCQRHEDRSKLCKSFVDVKREESARRIFHHWLASMRMERVRREKVDAFQKRQALAKMRAAWDAWYDRLVETSLRPIENAVLDARQQAAMARCLAVWERRTDCLPAIRFHQALILSHALFKWRDTLPLAQGKRVAEQTDRRAMFAKAFYHWMDKAKTKRKLRAAARFGGPSAAARLRATTHQARRSSPFSSSPDPRKQVARQTLRPRRSSSVRGQARTERSDEREETADRIRELGWTSSLIESADLQARPTTPTARRRGVLEEREAEPEQPLPEANTALHRWRSAASRVFSPPPEIESISEPSEVPTAPSSVPTEVEGDYRLPFTSRRRRTAAAAQEEEIRSEGTVMKINRSPRKRKGIQGQRRRSEEEDETVKLAIEDLVTRRRSRIL</sequence>
<feature type="compositionally biased region" description="Basic and acidic residues" evidence="1">
    <location>
        <begin position="1149"/>
        <end position="1166"/>
    </location>
</feature>
<dbReference type="Pfam" id="PF08457">
    <property type="entry name" value="Sfi1"/>
    <property type="match status" value="2"/>
</dbReference>
<evidence type="ECO:0000256" key="1">
    <source>
        <dbReference type="SAM" id="MobiDB-lite"/>
    </source>
</evidence>
<dbReference type="STRING" id="215250.A0A316YIT3"/>
<feature type="compositionally biased region" description="Basic and acidic residues" evidence="1">
    <location>
        <begin position="330"/>
        <end position="342"/>
    </location>
</feature>
<proteinExistence type="predicted"/>
<reference evidence="3 4" key="1">
    <citation type="journal article" date="2018" name="Mol. Biol. Evol.">
        <title>Broad Genomic Sampling Reveals a Smut Pathogenic Ancestry of the Fungal Clade Ustilaginomycotina.</title>
        <authorList>
            <person name="Kijpornyongpan T."/>
            <person name="Mondo S.J."/>
            <person name="Barry K."/>
            <person name="Sandor L."/>
            <person name="Lee J."/>
            <person name="Lipzen A."/>
            <person name="Pangilinan J."/>
            <person name="LaButti K."/>
            <person name="Hainaut M."/>
            <person name="Henrissat B."/>
            <person name="Grigoriev I.V."/>
            <person name="Spatafora J.W."/>
            <person name="Aime M.C."/>
        </authorList>
    </citation>
    <scope>NUCLEOTIDE SEQUENCE [LARGE SCALE GENOMIC DNA]</scope>
    <source>
        <strain evidence="3 4">MCA 4198</strain>
    </source>
</reference>
<name>A0A316YIT3_9BASI</name>
<feature type="compositionally biased region" description="Basic and acidic residues" evidence="1">
    <location>
        <begin position="370"/>
        <end position="420"/>
    </location>
</feature>
<feature type="compositionally biased region" description="Polar residues" evidence="1">
    <location>
        <begin position="345"/>
        <end position="358"/>
    </location>
</feature>
<evidence type="ECO:0000313" key="3">
    <source>
        <dbReference type="EMBL" id="PWN89091.1"/>
    </source>
</evidence>
<dbReference type="InParanoid" id="A0A316YIT3"/>
<protein>
    <recommendedName>
        <fullName evidence="2">Sfi1 spindle body domain-containing protein</fullName>
    </recommendedName>
</protein>
<keyword evidence="4" id="KW-1185">Reference proteome</keyword>
<evidence type="ECO:0000313" key="4">
    <source>
        <dbReference type="Proteomes" id="UP000245768"/>
    </source>
</evidence>
<dbReference type="InterPro" id="IPR013665">
    <property type="entry name" value="Sfi1_dom"/>
</dbReference>
<feature type="compositionally biased region" description="Basic and acidic residues" evidence="1">
    <location>
        <begin position="283"/>
        <end position="292"/>
    </location>
</feature>
<feature type="region of interest" description="Disordered" evidence="1">
    <location>
        <begin position="1225"/>
        <end position="1304"/>
    </location>
</feature>
<feature type="region of interest" description="Disordered" evidence="1">
    <location>
        <begin position="156"/>
        <end position="202"/>
    </location>
</feature>
<feature type="domain" description="Sfi1 spindle body" evidence="2">
    <location>
        <begin position="710"/>
        <end position="849"/>
    </location>
</feature>
<dbReference type="Proteomes" id="UP000245768">
    <property type="component" value="Unassembled WGS sequence"/>
</dbReference>
<feature type="domain" description="Sfi1 spindle body" evidence="2">
    <location>
        <begin position="947"/>
        <end position="1091"/>
    </location>
</feature>
<dbReference type="OrthoDB" id="1933281at2759"/>
<evidence type="ECO:0000259" key="2">
    <source>
        <dbReference type="Pfam" id="PF08457"/>
    </source>
</evidence>
<organism evidence="3 4">
    <name type="scientific">Acaromyces ingoldii</name>
    <dbReference type="NCBI Taxonomy" id="215250"/>
    <lineage>
        <taxon>Eukaryota</taxon>
        <taxon>Fungi</taxon>
        <taxon>Dikarya</taxon>
        <taxon>Basidiomycota</taxon>
        <taxon>Ustilaginomycotina</taxon>
        <taxon>Exobasidiomycetes</taxon>
        <taxon>Exobasidiales</taxon>
        <taxon>Cryptobasidiaceae</taxon>
        <taxon>Acaromyces</taxon>
    </lineage>
</organism>
<dbReference type="RefSeq" id="XP_025376289.1">
    <property type="nucleotide sequence ID" value="XM_025522017.1"/>
</dbReference>
<feature type="region of interest" description="Disordered" evidence="1">
    <location>
        <begin position="256"/>
        <end position="420"/>
    </location>
</feature>
<dbReference type="EMBL" id="KZ819637">
    <property type="protein sequence ID" value="PWN89091.1"/>
    <property type="molecule type" value="Genomic_DNA"/>
</dbReference>
<feature type="compositionally biased region" description="Low complexity" evidence="1">
    <location>
        <begin position="33"/>
        <end position="53"/>
    </location>
</feature>